<dbReference type="STRING" id="247279.NIES1031_12860"/>
<dbReference type="PROSITE" id="PS50293">
    <property type="entry name" value="TPR_REGION"/>
    <property type="match status" value="1"/>
</dbReference>
<comment type="caution">
    <text evidence="4">The sequence shown here is derived from an EMBL/GenBank/DDBJ whole genome shotgun (WGS) entry which is preliminary data.</text>
</comment>
<dbReference type="Pfam" id="PF07719">
    <property type="entry name" value="TPR_2"/>
    <property type="match status" value="1"/>
</dbReference>
<dbReference type="OrthoDB" id="9815010at2"/>
<dbReference type="SUPFAM" id="SSF48452">
    <property type="entry name" value="TPR-like"/>
    <property type="match status" value="1"/>
</dbReference>
<gene>
    <name evidence="4" type="ORF">NIES1031_12860</name>
</gene>
<dbReference type="InterPro" id="IPR050498">
    <property type="entry name" value="Ycf3"/>
</dbReference>
<evidence type="ECO:0000313" key="4">
    <source>
        <dbReference type="EMBL" id="OKH25869.1"/>
    </source>
</evidence>
<dbReference type="RefSeq" id="WP_073549781.1">
    <property type="nucleotide sequence ID" value="NZ_CAWMVK010000043.1"/>
</dbReference>
<dbReference type="InterPro" id="IPR011990">
    <property type="entry name" value="TPR-like_helical_dom_sf"/>
</dbReference>
<evidence type="ECO:0000256" key="2">
    <source>
        <dbReference type="ARBA" id="ARBA00022803"/>
    </source>
</evidence>
<reference evidence="4 5" key="1">
    <citation type="submission" date="2016-11" db="EMBL/GenBank/DDBJ databases">
        <title>Draft Genome Sequences of Nine Cyanobacterial Strains from Diverse Habitats.</title>
        <authorList>
            <person name="Zhu T."/>
            <person name="Hou S."/>
            <person name="Lu X."/>
            <person name="Hess W.R."/>
        </authorList>
    </citation>
    <scope>NUCLEOTIDE SEQUENCE [LARGE SCALE GENOMIC DNA]</scope>
    <source>
        <strain evidence="4 5">5.2 s.c.1</strain>
    </source>
</reference>
<dbReference type="Pfam" id="PF13432">
    <property type="entry name" value="TPR_16"/>
    <property type="match status" value="1"/>
</dbReference>
<dbReference type="SMART" id="SM00028">
    <property type="entry name" value="TPR"/>
    <property type="match status" value="3"/>
</dbReference>
<sequence>MDDASIIDPLLEALKNPDEKVRNWATQELWKHWFGQKGVYGLQLLEQSQALVQAGKTEQAEALLSEVIEAQPDFAEAWNRRAVLYYINGQYQKSLTDCEMVVKLNPVHFGALHGMGLCYIALGNYGEAIRALRRALEIQPYAIENQRLILECTAQLS</sequence>
<dbReference type="InterPro" id="IPR013105">
    <property type="entry name" value="TPR_2"/>
</dbReference>
<dbReference type="PROSITE" id="PS50005">
    <property type="entry name" value="TPR"/>
    <property type="match status" value="2"/>
</dbReference>
<evidence type="ECO:0000313" key="5">
    <source>
        <dbReference type="Proteomes" id="UP000185984"/>
    </source>
</evidence>
<proteinExistence type="predicted"/>
<accession>A0A1U7HQM7</accession>
<dbReference type="Gene3D" id="1.25.40.10">
    <property type="entry name" value="Tetratricopeptide repeat domain"/>
    <property type="match status" value="1"/>
</dbReference>
<keyword evidence="2 3" id="KW-0802">TPR repeat</keyword>
<evidence type="ECO:0000256" key="1">
    <source>
        <dbReference type="ARBA" id="ARBA00022737"/>
    </source>
</evidence>
<dbReference type="PANTHER" id="PTHR44858:SF1">
    <property type="entry name" value="UDP-N-ACETYLGLUCOSAMINE--PEPTIDE N-ACETYLGLUCOSAMINYLTRANSFERASE SPINDLY-RELATED"/>
    <property type="match status" value="1"/>
</dbReference>
<dbReference type="AlphaFoldDB" id="A0A1U7HQM7"/>
<name>A0A1U7HQM7_9CHRO</name>
<protein>
    <submittedName>
        <fullName evidence="4">Uncharacterized protein</fullName>
    </submittedName>
</protein>
<feature type="repeat" description="TPR" evidence="3">
    <location>
        <begin position="75"/>
        <end position="108"/>
    </location>
</feature>
<dbReference type="EMBL" id="MRCC01000009">
    <property type="protein sequence ID" value="OKH25869.1"/>
    <property type="molecule type" value="Genomic_DNA"/>
</dbReference>
<evidence type="ECO:0000256" key="3">
    <source>
        <dbReference type="PROSITE-ProRule" id="PRU00339"/>
    </source>
</evidence>
<feature type="repeat" description="TPR" evidence="3">
    <location>
        <begin position="109"/>
        <end position="142"/>
    </location>
</feature>
<organism evidence="4 5">
    <name type="scientific">Chroogloeocystis siderophila 5.2 s.c.1</name>
    <dbReference type="NCBI Taxonomy" id="247279"/>
    <lineage>
        <taxon>Bacteria</taxon>
        <taxon>Bacillati</taxon>
        <taxon>Cyanobacteriota</taxon>
        <taxon>Cyanophyceae</taxon>
        <taxon>Oscillatoriophycideae</taxon>
        <taxon>Chroococcales</taxon>
        <taxon>Chroococcaceae</taxon>
        <taxon>Chroogloeocystis</taxon>
    </lineage>
</organism>
<dbReference type="PANTHER" id="PTHR44858">
    <property type="entry name" value="TETRATRICOPEPTIDE REPEAT PROTEIN 6"/>
    <property type="match status" value="1"/>
</dbReference>
<dbReference type="InterPro" id="IPR019734">
    <property type="entry name" value="TPR_rpt"/>
</dbReference>
<dbReference type="Proteomes" id="UP000185984">
    <property type="component" value="Unassembled WGS sequence"/>
</dbReference>
<keyword evidence="5" id="KW-1185">Reference proteome</keyword>
<keyword evidence="1" id="KW-0677">Repeat</keyword>